<dbReference type="InterPro" id="IPR005467">
    <property type="entry name" value="His_kinase_dom"/>
</dbReference>
<evidence type="ECO:0000256" key="6">
    <source>
        <dbReference type="ARBA" id="ARBA00022679"/>
    </source>
</evidence>
<keyword evidence="8" id="KW-0418">Kinase</keyword>
<feature type="domain" description="Histidine kinase" evidence="13">
    <location>
        <begin position="490"/>
        <end position="711"/>
    </location>
</feature>
<evidence type="ECO:0000256" key="4">
    <source>
        <dbReference type="ARBA" id="ARBA00022475"/>
    </source>
</evidence>
<dbReference type="Gene3D" id="3.30.565.10">
    <property type="entry name" value="Histidine kinase-like ATPase, C-terminal domain"/>
    <property type="match status" value="1"/>
</dbReference>
<dbReference type="PANTHER" id="PTHR43711">
    <property type="entry name" value="TWO-COMPONENT HISTIDINE KINASE"/>
    <property type="match status" value="1"/>
</dbReference>
<dbReference type="PANTHER" id="PTHR43711:SF31">
    <property type="entry name" value="HISTIDINE KINASE"/>
    <property type="match status" value="1"/>
</dbReference>
<keyword evidence="6" id="KW-0808">Transferase</keyword>
<gene>
    <name evidence="14" type="ORF">COX22_02160</name>
</gene>
<dbReference type="Gene3D" id="1.10.287.130">
    <property type="match status" value="1"/>
</dbReference>
<dbReference type="AlphaFoldDB" id="A0A2G9ZL71"/>
<dbReference type="Pfam" id="PF00512">
    <property type="entry name" value="HisKA"/>
    <property type="match status" value="1"/>
</dbReference>
<dbReference type="InterPro" id="IPR003594">
    <property type="entry name" value="HATPase_dom"/>
</dbReference>
<dbReference type="InterPro" id="IPR003661">
    <property type="entry name" value="HisK_dim/P_dom"/>
</dbReference>
<dbReference type="SUPFAM" id="SSF55874">
    <property type="entry name" value="ATPase domain of HSP90 chaperone/DNA topoisomerase II/histidine kinase"/>
    <property type="match status" value="1"/>
</dbReference>
<evidence type="ECO:0000256" key="9">
    <source>
        <dbReference type="ARBA" id="ARBA00022989"/>
    </source>
</evidence>
<evidence type="ECO:0000256" key="11">
    <source>
        <dbReference type="ARBA" id="ARBA00023136"/>
    </source>
</evidence>
<dbReference type="SMART" id="SM00387">
    <property type="entry name" value="HATPase_c"/>
    <property type="match status" value="1"/>
</dbReference>
<dbReference type="PROSITE" id="PS50109">
    <property type="entry name" value="HIS_KIN"/>
    <property type="match status" value="1"/>
</dbReference>
<keyword evidence="9 12" id="KW-1133">Transmembrane helix</keyword>
<dbReference type="Proteomes" id="UP000230729">
    <property type="component" value="Unassembled WGS sequence"/>
</dbReference>
<dbReference type="GO" id="GO:0005886">
    <property type="term" value="C:plasma membrane"/>
    <property type="evidence" value="ECO:0007669"/>
    <property type="project" value="UniProtKB-SubCell"/>
</dbReference>
<comment type="subcellular location">
    <subcellularLocation>
        <location evidence="2">Cell membrane</location>
        <topology evidence="2">Multi-pass membrane protein</topology>
    </subcellularLocation>
</comment>
<dbReference type="InterPro" id="IPR004358">
    <property type="entry name" value="Sig_transdc_His_kin-like_C"/>
</dbReference>
<keyword evidence="5" id="KW-0597">Phosphoprotein</keyword>
<dbReference type="CDD" id="cd12912">
    <property type="entry name" value="PDC2_MCP_like"/>
    <property type="match status" value="1"/>
</dbReference>
<feature type="transmembrane region" description="Helical" evidence="12">
    <location>
        <begin position="295"/>
        <end position="317"/>
    </location>
</feature>
<dbReference type="PRINTS" id="PR00344">
    <property type="entry name" value="BCTRLSENSOR"/>
</dbReference>
<evidence type="ECO:0000256" key="3">
    <source>
        <dbReference type="ARBA" id="ARBA00012438"/>
    </source>
</evidence>
<evidence type="ECO:0000259" key="13">
    <source>
        <dbReference type="PROSITE" id="PS50109"/>
    </source>
</evidence>
<accession>A0A2G9ZL71</accession>
<comment type="catalytic activity">
    <reaction evidence="1">
        <text>ATP + protein L-histidine = ADP + protein N-phospho-L-histidine.</text>
        <dbReference type="EC" id="2.7.13.3"/>
    </reaction>
</comment>
<comment type="caution">
    <text evidence="14">The sequence shown here is derived from an EMBL/GenBank/DDBJ whole genome shotgun (WGS) entry which is preliminary data.</text>
</comment>
<dbReference type="GO" id="GO:0000155">
    <property type="term" value="F:phosphorelay sensor kinase activity"/>
    <property type="evidence" value="ECO:0007669"/>
    <property type="project" value="InterPro"/>
</dbReference>
<evidence type="ECO:0000256" key="1">
    <source>
        <dbReference type="ARBA" id="ARBA00000085"/>
    </source>
</evidence>
<evidence type="ECO:0000256" key="7">
    <source>
        <dbReference type="ARBA" id="ARBA00022692"/>
    </source>
</evidence>
<evidence type="ECO:0000256" key="5">
    <source>
        <dbReference type="ARBA" id="ARBA00022553"/>
    </source>
</evidence>
<reference evidence="14 15" key="1">
    <citation type="submission" date="2017-09" db="EMBL/GenBank/DDBJ databases">
        <title>Depth-based differentiation of microbial function through sediment-hosted aquifers and enrichment of novel symbionts in the deep terrestrial subsurface.</title>
        <authorList>
            <person name="Probst A.J."/>
            <person name="Ladd B."/>
            <person name="Jarett J.K."/>
            <person name="Geller-Mcgrath D.E."/>
            <person name="Sieber C.M."/>
            <person name="Emerson J.B."/>
            <person name="Anantharaman K."/>
            <person name="Thomas B.C."/>
            <person name="Malmstrom R."/>
            <person name="Stieglmeier M."/>
            <person name="Klingl A."/>
            <person name="Woyke T."/>
            <person name="Ryan C.M."/>
            <person name="Banfield J.F."/>
        </authorList>
    </citation>
    <scope>NUCLEOTIDE SEQUENCE [LARGE SCALE GENOMIC DNA]</scope>
    <source>
        <strain evidence="14">CG23_combo_of_CG06-09_8_20_14_all_49_15</strain>
    </source>
</reference>
<dbReference type="Pfam" id="PF02743">
    <property type="entry name" value="dCache_1"/>
    <property type="match status" value="1"/>
</dbReference>
<evidence type="ECO:0000256" key="8">
    <source>
        <dbReference type="ARBA" id="ARBA00022777"/>
    </source>
</evidence>
<evidence type="ECO:0000256" key="12">
    <source>
        <dbReference type="SAM" id="Phobius"/>
    </source>
</evidence>
<keyword evidence="10" id="KW-0902">Two-component regulatory system</keyword>
<sequence length="712" mass="78046">MPNQDQSQESAGALPGRRFIYAIIWTAIGVIVVVNLTVNLLWLSGFANSLTAQNVRAQGLQAQRAKALVEYEAAKAQADLSRLAYFLSLDNRNGTSTERLIEQTLKNNFHIREIALADGQGQEFARYSRSRLITGADLKNLAGLDVFEKARQGQIYASPVNFSSYAEPFFTLVRPIGGENRATVLLADFYLRGLWEMALEMRIGETGEISVIDSKGILVANPRPANVLKKLNYISRPPVKNLLSGQTAEGLRYQADGKDLIGTAYPFLINESRWTLLVEQEAREIEGAKDKIKGWLLVFCGGNLLLAGILVWLMLVLKGANRELAQRYAGLLRAREKLAMAKQKIKSALDNVSSPIMVFDKNYALADFNLAAAGAFGLGAADLNKKATVRAQDFSFAGLVAIIKPPFRSRIKSRAAGGWAEEEEAVFGARPSSNGNLDQFQDLGPDYRIYKILTAPLRAANGAEQGFVVTAQDLTREKLLDQLKSEFISIAAHQLRTPLSAVKWTLKMLMDEDEGPLNDGQKNLVNKGFQSNERVIKLVNELLNVSRLEEGKFDYKFAVFDFSRFYKELADSVRARASLSGLQFTAGRPPADLPVKADKEKISLALEAVLDNSLKYTPAGGTIKMAMTADRAVGRLAIAITDSGIGIPAAEQAKLFSKFFRGSNVLKMETDGSGLGLYLARNIIARHGGSLTVSSQEKQGTLVKIELPFLKG</sequence>
<dbReference type="EMBL" id="PCSD01000045">
    <property type="protein sequence ID" value="PIP33851.1"/>
    <property type="molecule type" value="Genomic_DNA"/>
</dbReference>
<dbReference type="InterPro" id="IPR036890">
    <property type="entry name" value="HATPase_C_sf"/>
</dbReference>
<dbReference type="CDD" id="cd00075">
    <property type="entry name" value="HATPase"/>
    <property type="match status" value="1"/>
</dbReference>
<dbReference type="InterPro" id="IPR050736">
    <property type="entry name" value="Sensor_HK_Regulatory"/>
</dbReference>
<dbReference type="InterPro" id="IPR033479">
    <property type="entry name" value="dCache_1"/>
</dbReference>
<name>A0A2G9ZL71_9BACT</name>
<dbReference type="CDD" id="cd00082">
    <property type="entry name" value="HisKA"/>
    <property type="match status" value="1"/>
</dbReference>
<dbReference type="SMART" id="SM00388">
    <property type="entry name" value="HisKA"/>
    <property type="match status" value="1"/>
</dbReference>
<feature type="transmembrane region" description="Helical" evidence="12">
    <location>
        <begin position="20"/>
        <end position="43"/>
    </location>
</feature>
<keyword evidence="11 12" id="KW-0472">Membrane</keyword>
<evidence type="ECO:0000256" key="10">
    <source>
        <dbReference type="ARBA" id="ARBA00023012"/>
    </source>
</evidence>
<evidence type="ECO:0000256" key="2">
    <source>
        <dbReference type="ARBA" id="ARBA00004651"/>
    </source>
</evidence>
<keyword evidence="7 12" id="KW-0812">Transmembrane</keyword>
<keyword evidence="4" id="KW-1003">Cell membrane</keyword>
<evidence type="ECO:0000313" key="14">
    <source>
        <dbReference type="EMBL" id="PIP33851.1"/>
    </source>
</evidence>
<evidence type="ECO:0000313" key="15">
    <source>
        <dbReference type="Proteomes" id="UP000230729"/>
    </source>
</evidence>
<dbReference type="EC" id="2.7.13.3" evidence="3"/>
<dbReference type="Gene3D" id="3.30.450.20">
    <property type="entry name" value="PAS domain"/>
    <property type="match status" value="2"/>
</dbReference>
<proteinExistence type="predicted"/>
<organism evidence="14 15">
    <name type="scientific">Candidatus Falkowbacteria bacterium CG23_combo_of_CG06-09_8_20_14_all_49_15</name>
    <dbReference type="NCBI Taxonomy" id="1974572"/>
    <lineage>
        <taxon>Bacteria</taxon>
        <taxon>Candidatus Falkowiibacteriota</taxon>
    </lineage>
</organism>
<dbReference type="SUPFAM" id="SSF47384">
    <property type="entry name" value="Homodimeric domain of signal transducing histidine kinase"/>
    <property type="match status" value="1"/>
</dbReference>
<dbReference type="InterPro" id="IPR036097">
    <property type="entry name" value="HisK_dim/P_sf"/>
</dbReference>
<dbReference type="Pfam" id="PF02518">
    <property type="entry name" value="HATPase_c"/>
    <property type="match status" value="1"/>
</dbReference>
<protein>
    <recommendedName>
        <fullName evidence="3">histidine kinase</fullName>
        <ecNumber evidence="3">2.7.13.3</ecNumber>
    </recommendedName>
</protein>